<evidence type="ECO:0000313" key="12">
    <source>
        <dbReference type="EMBL" id="CAG8653028.1"/>
    </source>
</evidence>
<keyword evidence="6 9" id="KW-0067">ATP-binding</keyword>
<dbReference type="SUPFAM" id="SSF56112">
    <property type="entry name" value="Protein kinase-like (PK-like)"/>
    <property type="match status" value="1"/>
</dbReference>
<evidence type="ECO:0000313" key="13">
    <source>
        <dbReference type="Proteomes" id="UP000789405"/>
    </source>
</evidence>
<comment type="catalytic activity">
    <reaction evidence="8">
        <text>L-seryl-[protein] + ATP = O-phospho-L-seryl-[protein] + ADP + H(+)</text>
        <dbReference type="Rhea" id="RHEA:17989"/>
        <dbReference type="Rhea" id="RHEA-COMP:9863"/>
        <dbReference type="Rhea" id="RHEA-COMP:11604"/>
        <dbReference type="ChEBI" id="CHEBI:15378"/>
        <dbReference type="ChEBI" id="CHEBI:29999"/>
        <dbReference type="ChEBI" id="CHEBI:30616"/>
        <dbReference type="ChEBI" id="CHEBI:83421"/>
        <dbReference type="ChEBI" id="CHEBI:456216"/>
        <dbReference type="EC" id="2.7.11.1"/>
    </reaction>
</comment>
<dbReference type="PANTHER" id="PTHR24343:SF558">
    <property type="entry name" value="PROTEIN KINASE DOMAIN-CONTAINING PROTEIN"/>
    <property type="match status" value="1"/>
</dbReference>
<feature type="region of interest" description="Disordered" evidence="10">
    <location>
        <begin position="196"/>
        <end position="218"/>
    </location>
</feature>
<dbReference type="PROSITE" id="PS50011">
    <property type="entry name" value="PROTEIN_KINASE_DOM"/>
    <property type="match status" value="1"/>
</dbReference>
<comment type="catalytic activity">
    <reaction evidence="7">
        <text>L-threonyl-[protein] + ATP = O-phospho-L-threonyl-[protein] + ADP + H(+)</text>
        <dbReference type="Rhea" id="RHEA:46608"/>
        <dbReference type="Rhea" id="RHEA-COMP:11060"/>
        <dbReference type="Rhea" id="RHEA-COMP:11605"/>
        <dbReference type="ChEBI" id="CHEBI:15378"/>
        <dbReference type="ChEBI" id="CHEBI:30013"/>
        <dbReference type="ChEBI" id="CHEBI:30616"/>
        <dbReference type="ChEBI" id="CHEBI:61977"/>
        <dbReference type="ChEBI" id="CHEBI:456216"/>
        <dbReference type="EC" id="2.7.11.1"/>
    </reaction>
</comment>
<evidence type="ECO:0000259" key="11">
    <source>
        <dbReference type="PROSITE" id="PS50011"/>
    </source>
</evidence>
<evidence type="ECO:0000256" key="2">
    <source>
        <dbReference type="ARBA" id="ARBA00022527"/>
    </source>
</evidence>
<dbReference type="GO" id="GO:0030003">
    <property type="term" value="P:intracellular monoatomic cation homeostasis"/>
    <property type="evidence" value="ECO:0007669"/>
    <property type="project" value="TreeGrafter"/>
</dbReference>
<organism evidence="12 13">
    <name type="scientific">Dentiscutata erythropus</name>
    <dbReference type="NCBI Taxonomy" id="1348616"/>
    <lineage>
        <taxon>Eukaryota</taxon>
        <taxon>Fungi</taxon>
        <taxon>Fungi incertae sedis</taxon>
        <taxon>Mucoromycota</taxon>
        <taxon>Glomeromycotina</taxon>
        <taxon>Glomeromycetes</taxon>
        <taxon>Diversisporales</taxon>
        <taxon>Gigasporaceae</taxon>
        <taxon>Dentiscutata</taxon>
    </lineage>
</organism>
<dbReference type="Gene3D" id="1.10.510.10">
    <property type="entry name" value="Transferase(Phosphotransferase) domain 1"/>
    <property type="match status" value="1"/>
</dbReference>
<evidence type="ECO:0000256" key="10">
    <source>
        <dbReference type="SAM" id="MobiDB-lite"/>
    </source>
</evidence>
<evidence type="ECO:0000256" key="8">
    <source>
        <dbReference type="ARBA" id="ARBA00048679"/>
    </source>
</evidence>
<feature type="region of interest" description="Disordered" evidence="10">
    <location>
        <begin position="158"/>
        <end position="181"/>
    </location>
</feature>
<feature type="compositionally biased region" description="Low complexity" evidence="10">
    <location>
        <begin position="46"/>
        <end position="58"/>
    </location>
</feature>
<dbReference type="EMBL" id="CAJVPY010005924">
    <property type="protein sequence ID" value="CAG8653028.1"/>
    <property type="molecule type" value="Genomic_DNA"/>
</dbReference>
<dbReference type="EC" id="2.7.11.1" evidence="1"/>
<feature type="domain" description="Protein kinase" evidence="11">
    <location>
        <begin position="229"/>
        <end position="484"/>
    </location>
</feature>
<evidence type="ECO:0000256" key="6">
    <source>
        <dbReference type="ARBA" id="ARBA00022840"/>
    </source>
</evidence>
<dbReference type="GO" id="GO:0004674">
    <property type="term" value="F:protein serine/threonine kinase activity"/>
    <property type="evidence" value="ECO:0007669"/>
    <property type="project" value="UniProtKB-KW"/>
</dbReference>
<reference evidence="12" key="1">
    <citation type="submission" date="2021-06" db="EMBL/GenBank/DDBJ databases">
        <authorList>
            <person name="Kallberg Y."/>
            <person name="Tangrot J."/>
            <person name="Rosling A."/>
        </authorList>
    </citation>
    <scope>NUCLEOTIDE SEQUENCE</scope>
    <source>
        <strain evidence="12">MA453B</strain>
    </source>
</reference>
<dbReference type="OrthoDB" id="6513151at2759"/>
<accession>A0A9N9DVZ0</accession>
<proteinExistence type="predicted"/>
<keyword evidence="2" id="KW-0723">Serine/threonine-protein kinase</keyword>
<keyword evidence="4 9" id="KW-0547">Nucleotide-binding</keyword>
<evidence type="ECO:0000256" key="9">
    <source>
        <dbReference type="PROSITE-ProRule" id="PRU10141"/>
    </source>
</evidence>
<evidence type="ECO:0000256" key="7">
    <source>
        <dbReference type="ARBA" id="ARBA00047899"/>
    </source>
</evidence>
<dbReference type="AlphaFoldDB" id="A0A9N9DVZ0"/>
<gene>
    <name evidence="12" type="ORF">DERYTH_LOCUS10287</name>
</gene>
<evidence type="ECO:0000256" key="3">
    <source>
        <dbReference type="ARBA" id="ARBA00022679"/>
    </source>
</evidence>
<comment type="caution">
    <text evidence="12">The sequence shown here is derived from an EMBL/GenBank/DDBJ whole genome shotgun (WGS) entry which is preliminary data.</text>
</comment>
<dbReference type="InterPro" id="IPR017441">
    <property type="entry name" value="Protein_kinase_ATP_BS"/>
</dbReference>
<dbReference type="PROSITE" id="PS00107">
    <property type="entry name" value="PROTEIN_KINASE_ATP"/>
    <property type="match status" value="1"/>
</dbReference>
<dbReference type="CDD" id="cd13994">
    <property type="entry name" value="STKc_HAL4_like"/>
    <property type="match status" value="1"/>
</dbReference>
<dbReference type="Pfam" id="PF00069">
    <property type="entry name" value="Pkinase"/>
    <property type="match status" value="1"/>
</dbReference>
<evidence type="ECO:0000256" key="4">
    <source>
        <dbReference type="ARBA" id="ARBA00022741"/>
    </source>
</evidence>
<keyword evidence="13" id="KW-1185">Reference proteome</keyword>
<feature type="binding site" evidence="9">
    <location>
        <position position="261"/>
    </location>
    <ligand>
        <name>ATP</name>
        <dbReference type="ChEBI" id="CHEBI:30616"/>
    </ligand>
</feature>
<dbReference type="GO" id="GO:0005829">
    <property type="term" value="C:cytosol"/>
    <property type="evidence" value="ECO:0007669"/>
    <property type="project" value="TreeGrafter"/>
</dbReference>
<dbReference type="GO" id="GO:0005524">
    <property type="term" value="F:ATP binding"/>
    <property type="evidence" value="ECO:0007669"/>
    <property type="project" value="UniProtKB-UniRule"/>
</dbReference>
<dbReference type="PANTHER" id="PTHR24343">
    <property type="entry name" value="SERINE/THREONINE KINASE"/>
    <property type="match status" value="1"/>
</dbReference>
<evidence type="ECO:0000256" key="5">
    <source>
        <dbReference type="ARBA" id="ARBA00022777"/>
    </source>
</evidence>
<keyword evidence="5" id="KW-0418">Kinase</keyword>
<protein>
    <recommendedName>
        <fullName evidence="1">non-specific serine/threonine protein kinase</fullName>
        <ecNumber evidence="1">2.7.11.1</ecNumber>
    </recommendedName>
</protein>
<feature type="region of interest" description="Disordered" evidence="10">
    <location>
        <begin position="34"/>
        <end position="58"/>
    </location>
</feature>
<dbReference type="InterPro" id="IPR000719">
    <property type="entry name" value="Prot_kinase_dom"/>
</dbReference>
<evidence type="ECO:0000256" key="1">
    <source>
        <dbReference type="ARBA" id="ARBA00012513"/>
    </source>
</evidence>
<dbReference type="InterPro" id="IPR011009">
    <property type="entry name" value="Kinase-like_dom_sf"/>
</dbReference>
<name>A0A9N9DVZ0_9GLOM</name>
<sequence length="522" mass="58182">MVTFTTDYWAPALDSKARRRVTDEAREVLHVTKERTTTKAPKKTHSLPVVSPTSSPTSLQAIFSKPSNDAEEIASASFSTNSAPSTPSVDEANKACEPLYELSNKATYGSSTIGTSTNGSTVNVSSTNGSTVNGSVNGSAEPKKITFVRSIQKLLIHDSKSPSSSPVGSPEEEKEEFNFNVTPDARTMLKEILHPKLEIEEKQTQRSDSGSDSGKTVDPESMLIKKYGVCDKGCIGKGATAVVRLAHKFDKSDCEKIYAVKEFRKRRKNESEKDYVKKLTSEFCISSTLQHENVVRTVDLVQDENHNWCEVMEYCPGGDLYTAIKAGHMTNTEIDCCFKQLVRGVGYLHSMGVAHSGNLKITDFGVSDVFRTCWEGVAHMSKGLCGSEPYIAPEQFETKEYDARLVDVWACGIVYYCMIYQGIPFRMATPTDPNYTNYLETKSLGLYEPFEKLPSGCRELMYQILEPDAKKRVTIESIKKDTWFQMVECCVDNCSLTKKHNHVPPDYLKEIQQSQQNNPVKK</sequence>
<feature type="compositionally biased region" description="Basic and acidic residues" evidence="10">
    <location>
        <begin position="196"/>
        <end position="205"/>
    </location>
</feature>
<dbReference type="Proteomes" id="UP000789405">
    <property type="component" value="Unassembled WGS sequence"/>
</dbReference>
<keyword evidence="3" id="KW-0808">Transferase</keyword>